<dbReference type="InterPro" id="IPR059000">
    <property type="entry name" value="ATPase_P-type_domA"/>
</dbReference>
<dbReference type="Proteomes" id="UP000276741">
    <property type="component" value="Chromosome"/>
</dbReference>
<dbReference type="SFLD" id="SFLDF00027">
    <property type="entry name" value="p-type_atpase"/>
    <property type="match status" value="1"/>
</dbReference>
<dbReference type="InterPro" id="IPR036412">
    <property type="entry name" value="HAD-like_sf"/>
</dbReference>
<feature type="transmembrane region" description="Helical" evidence="12">
    <location>
        <begin position="222"/>
        <end position="246"/>
    </location>
</feature>
<dbReference type="GO" id="GO:0008553">
    <property type="term" value="F:P-type proton-exporting transporter activity"/>
    <property type="evidence" value="ECO:0007669"/>
    <property type="project" value="InterPro"/>
</dbReference>
<evidence type="ECO:0000256" key="10">
    <source>
        <dbReference type="ARBA" id="ARBA00022989"/>
    </source>
</evidence>
<keyword evidence="6" id="KW-0547">Nucleotide-binding</keyword>
<dbReference type="Gene3D" id="2.70.150.10">
    <property type="entry name" value="Calcium-transporting ATPase, cytoplasmic transduction domain A"/>
    <property type="match status" value="1"/>
</dbReference>
<feature type="transmembrane region" description="Helical" evidence="12">
    <location>
        <begin position="662"/>
        <end position="686"/>
    </location>
</feature>
<reference evidence="15" key="4">
    <citation type="submission" date="2020-09" db="EMBL/GenBank/DDBJ databases">
        <authorList>
            <person name="Sun Q."/>
            <person name="Ohkuma M."/>
        </authorList>
    </citation>
    <scope>NUCLEOTIDE SEQUENCE</scope>
    <source>
        <strain evidence="15">JCM 31740</strain>
    </source>
</reference>
<keyword evidence="8" id="KW-0460">Magnesium</keyword>
<dbReference type="KEGG" id="sacd:HS1genome_0631"/>
<reference evidence="15" key="1">
    <citation type="journal article" date="2014" name="Int. J. Syst. Evol. Microbiol.">
        <title>Complete genome sequence of Corynebacterium casei LMG S-19264T (=DSM 44701T), isolated from a smear-ripened cheese.</title>
        <authorList>
            <consortium name="US DOE Joint Genome Institute (JGI-PGF)"/>
            <person name="Walter F."/>
            <person name="Albersmeier A."/>
            <person name="Kalinowski J."/>
            <person name="Ruckert C."/>
        </authorList>
    </citation>
    <scope>NUCLEOTIDE SEQUENCE</scope>
    <source>
        <strain evidence="15">JCM 31740</strain>
    </source>
</reference>
<name>A0A348B240_9CREN</name>
<dbReference type="NCBIfam" id="TIGR01494">
    <property type="entry name" value="ATPase_P-type"/>
    <property type="match status" value="2"/>
</dbReference>
<feature type="transmembrane region" description="Helical" evidence="12">
    <location>
        <begin position="698"/>
        <end position="716"/>
    </location>
</feature>
<evidence type="ECO:0000256" key="3">
    <source>
        <dbReference type="ARBA" id="ARBA00022553"/>
    </source>
</evidence>
<evidence type="ECO:0000313" key="14">
    <source>
        <dbReference type="EMBL" id="BBD72242.1"/>
    </source>
</evidence>
<dbReference type="GO" id="GO:0046872">
    <property type="term" value="F:metal ion binding"/>
    <property type="evidence" value="ECO:0007669"/>
    <property type="project" value="UniProtKB-KW"/>
</dbReference>
<dbReference type="AlphaFoldDB" id="A0A348B240"/>
<dbReference type="EMBL" id="AP018553">
    <property type="protein sequence ID" value="BBD72242.1"/>
    <property type="molecule type" value="Genomic_DNA"/>
</dbReference>
<dbReference type="InterPro" id="IPR018303">
    <property type="entry name" value="ATPase_P-typ_P_site"/>
</dbReference>
<keyword evidence="11 12" id="KW-0472">Membrane</keyword>
<dbReference type="GO" id="GO:0005524">
    <property type="term" value="F:ATP binding"/>
    <property type="evidence" value="ECO:0007669"/>
    <property type="project" value="UniProtKB-KW"/>
</dbReference>
<comment type="similarity">
    <text evidence="2">Belongs to the cation transport ATPase (P-type) (TC 3.A.3) family. Type IIIA subfamily.</text>
</comment>
<dbReference type="SUPFAM" id="SSF56784">
    <property type="entry name" value="HAD-like"/>
    <property type="match status" value="1"/>
</dbReference>
<dbReference type="GO" id="GO:0120029">
    <property type="term" value="P:proton export across plasma membrane"/>
    <property type="evidence" value="ECO:0007669"/>
    <property type="project" value="InterPro"/>
</dbReference>
<evidence type="ECO:0000256" key="1">
    <source>
        <dbReference type="ARBA" id="ARBA00004141"/>
    </source>
</evidence>
<organism evidence="14 16">
    <name type="scientific">Sulfodiicoccus acidiphilus</name>
    <dbReference type="NCBI Taxonomy" id="1670455"/>
    <lineage>
        <taxon>Archaea</taxon>
        <taxon>Thermoproteota</taxon>
        <taxon>Thermoprotei</taxon>
        <taxon>Sulfolobales</taxon>
        <taxon>Sulfolobaceae</taxon>
        <taxon>Sulfodiicoccus</taxon>
    </lineage>
</organism>
<evidence type="ECO:0000256" key="5">
    <source>
        <dbReference type="ARBA" id="ARBA00022723"/>
    </source>
</evidence>
<dbReference type="GO" id="GO:0016020">
    <property type="term" value="C:membrane"/>
    <property type="evidence" value="ECO:0007669"/>
    <property type="project" value="UniProtKB-SubCell"/>
</dbReference>
<dbReference type="Pfam" id="PF00690">
    <property type="entry name" value="Cation_ATPase_N"/>
    <property type="match status" value="1"/>
</dbReference>
<protein>
    <submittedName>
        <fullName evidence="14">Plasma-membrane proton-efflux P-type ATPase</fullName>
    </submittedName>
</protein>
<keyword evidence="5" id="KW-0479">Metal-binding</keyword>
<dbReference type="Gene3D" id="3.40.1110.10">
    <property type="entry name" value="Calcium-transporting ATPase, cytoplasmic domain N"/>
    <property type="match status" value="1"/>
</dbReference>
<evidence type="ECO:0000256" key="4">
    <source>
        <dbReference type="ARBA" id="ARBA00022692"/>
    </source>
</evidence>
<accession>A0A348B240</accession>
<dbReference type="PROSITE" id="PS00154">
    <property type="entry name" value="ATPASE_E1_E2"/>
    <property type="match status" value="1"/>
</dbReference>
<dbReference type="Gene3D" id="1.20.1110.10">
    <property type="entry name" value="Calcium-transporting ATPase, transmembrane domain"/>
    <property type="match status" value="1"/>
</dbReference>
<dbReference type="PRINTS" id="PR00119">
    <property type="entry name" value="CATATPASE"/>
</dbReference>
<dbReference type="SUPFAM" id="SSF81665">
    <property type="entry name" value="Calcium ATPase, transmembrane domain M"/>
    <property type="match status" value="1"/>
</dbReference>
<dbReference type="InterPro" id="IPR001757">
    <property type="entry name" value="P_typ_ATPase"/>
</dbReference>
<dbReference type="GO" id="GO:0016887">
    <property type="term" value="F:ATP hydrolysis activity"/>
    <property type="evidence" value="ECO:0007669"/>
    <property type="project" value="InterPro"/>
</dbReference>
<dbReference type="Gene3D" id="3.40.50.1000">
    <property type="entry name" value="HAD superfamily/HAD-like"/>
    <property type="match status" value="1"/>
</dbReference>
<dbReference type="SFLD" id="SFLDG00002">
    <property type="entry name" value="C1.7:_P-type_atpase_like"/>
    <property type="match status" value="1"/>
</dbReference>
<keyword evidence="9" id="KW-1278">Translocase</keyword>
<comment type="subcellular location">
    <subcellularLocation>
        <location evidence="1">Membrane</location>
        <topology evidence="1">Multi-pass membrane protein</topology>
    </subcellularLocation>
</comment>
<reference evidence="14" key="3">
    <citation type="journal article" date="2019" name="BMC Res. Notes">
        <title>Complete genome sequence of the Sulfodiicoccus acidiphilus strain HS-1T, the first crenarchaeon that lacks polB3, isolated from an acidic hot spring in Ohwaku-dani, Hakone, Japan.</title>
        <authorList>
            <person name="Sakai H.D."/>
            <person name="Kurosawa N."/>
        </authorList>
    </citation>
    <scope>NUCLEOTIDE SEQUENCE</scope>
    <source>
        <strain evidence="14">HS-1</strain>
    </source>
</reference>
<feature type="transmembrane region" description="Helical" evidence="12">
    <location>
        <begin position="728"/>
        <end position="749"/>
    </location>
</feature>
<evidence type="ECO:0000256" key="8">
    <source>
        <dbReference type="ARBA" id="ARBA00022842"/>
    </source>
</evidence>
<reference evidence="16" key="2">
    <citation type="submission" date="2018-04" db="EMBL/GenBank/DDBJ databases">
        <title>Complete genome sequence of Sulfodiicoccus acidiphilus strain HS-1.</title>
        <authorList>
            <person name="Sakai H.D."/>
            <person name="Kurosawa N."/>
        </authorList>
    </citation>
    <scope>NUCLEOTIDE SEQUENCE [LARGE SCALE GENOMIC DNA]</scope>
    <source>
        <strain evidence="16">HS-1</strain>
    </source>
</reference>
<evidence type="ECO:0000256" key="7">
    <source>
        <dbReference type="ARBA" id="ARBA00022840"/>
    </source>
</evidence>
<dbReference type="InterPro" id="IPR023299">
    <property type="entry name" value="ATPase_P-typ_cyto_dom_N"/>
</dbReference>
<feature type="transmembrane region" description="Helical" evidence="12">
    <location>
        <begin position="603"/>
        <end position="624"/>
    </location>
</feature>
<evidence type="ECO:0000256" key="9">
    <source>
        <dbReference type="ARBA" id="ARBA00022967"/>
    </source>
</evidence>
<dbReference type="SUPFAM" id="SSF81653">
    <property type="entry name" value="Calcium ATPase, transduction domain A"/>
    <property type="match status" value="1"/>
</dbReference>
<dbReference type="EMBL" id="BMQS01000004">
    <property type="protein sequence ID" value="GGT90843.1"/>
    <property type="molecule type" value="Genomic_DNA"/>
</dbReference>
<feature type="transmembrane region" description="Helical" evidence="12">
    <location>
        <begin position="258"/>
        <end position="284"/>
    </location>
</feature>
<evidence type="ECO:0000256" key="2">
    <source>
        <dbReference type="ARBA" id="ARBA00008804"/>
    </source>
</evidence>
<dbReference type="InterPro" id="IPR008250">
    <property type="entry name" value="ATPase_P-typ_transduc_dom_A_sf"/>
</dbReference>
<evidence type="ECO:0000313" key="16">
    <source>
        <dbReference type="Proteomes" id="UP000276741"/>
    </source>
</evidence>
<dbReference type="FunFam" id="3.40.50.1000:FF:000211">
    <property type="entry name" value="Plasma membrane ATPase"/>
    <property type="match status" value="1"/>
</dbReference>
<dbReference type="GeneID" id="38666136"/>
<gene>
    <name evidence="15" type="ORF">GCM10007116_05890</name>
    <name evidence="14" type="ORF">HS1genome_0631</name>
</gene>
<proteinExistence type="inferred from homology"/>
<dbReference type="InterPro" id="IPR006534">
    <property type="entry name" value="P-type_ATPase_IIIA"/>
</dbReference>
<dbReference type="PANTHER" id="PTHR42861">
    <property type="entry name" value="CALCIUM-TRANSPORTING ATPASE"/>
    <property type="match status" value="1"/>
</dbReference>
<sequence>MREDLKDIGIDELMKRLGTTKEGLSNEEARNRLEKFGYNEVVERKESPLLKFLRKFWSPVPWMLEVTIAITFALKKYPDSLIILFLLVFNAIVSYVQESRAQNAVEILKKRLSVQARVLRDGRWTKVQARELVPGDVIRVRLGDIVPADVKVLDGEVEVDQSALTGESVAVEKGKGDVLFSGSVVRRGEATCVVALTGPNTYYGKTTELVESAGSKSHIESLIFGIVRSLIVLDVVLVLAMTSFSLLEHVSFTQVLPFSLVVLIASIPVALPATFTIAMAIGALEMSKKGALVTRLTAIEDAASMDVLCMDKTGTITENRLRVVEPKAYKGTEDELLRYACLASDEASQDPIDLAVISYAKERNMTVDYENRLQFKPFDPSTKRTEAVVNVNGEKFTVIKGAPQVVAEVCKRRYEEIERDVESYASRGFRVIAVAAGRETPELLGVIPLYDRPRPDSRELIMELNAFGVSTKMVTGDNLAIADEVGKEVGIEGGVCRVLDVKEGKAAIDGCSVFAEVFPEDKFFIVKRLQEEGHVTGMTGDGVNDAPALKQAEVGIAVSNATDVAKASASIVLTHEGISDIVEAIKSGRRIYQRMLTYTLNKIMKTMQVVLFLTLSFFVVRFFVTTPFDVILLLFANDFVTMSIATDNVRYSQRPERWNVKALIASSALLSALLVVEGFVVLWLGLRLGLGVNGIHTFVFDALVFSGLFTVFMVRERRRFWHSKPSKWMSLSITGDVIAISAISVVGLLVTPIPLWDVLVVLAFTFAWMALMDLVKNEVFRRYQL</sequence>
<keyword evidence="4 12" id="KW-0812">Transmembrane</keyword>
<keyword evidence="10 12" id="KW-1133">Transmembrane helix</keyword>
<dbReference type="FunFam" id="2.70.150.10:FF:000042">
    <property type="entry name" value="Plasma membrane ATPase"/>
    <property type="match status" value="1"/>
</dbReference>
<dbReference type="NCBIfam" id="TIGR01647">
    <property type="entry name" value="ATPase-IIIA_H"/>
    <property type="match status" value="1"/>
</dbReference>
<dbReference type="InterPro" id="IPR004014">
    <property type="entry name" value="ATPase_P-typ_cation-transptr_N"/>
</dbReference>
<dbReference type="InterPro" id="IPR044492">
    <property type="entry name" value="P_typ_ATPase_HD_dom"/>
</dbReference>
<evidence type="ECO:0000256" key="12">
    <source>
        <dbReference type="SAM" id="Phobius"/>
    </source>
</evidence>
<keyword evidence="3" id="KW-0597">Phosphoprotein</keyword>
<keyword evidence="7" id="KW-0067">ATP-binding</keyword>
<feature type="domain" description="Cation-transporting P-type ATPase N-terminal" evidence="13">
    <location>
        <begin position="4"/>
        <end position="76"/>
    </location>
</feature>
<dbReference type="InterPro" id="IPR023298">
    <property type="entry name" value="ATPase_P-typ_TM_dom_sf"/>
</dbReference>
<evidence type="ECO:0000256" key="11">
    <source>
        <dbReference type="ARBA" id="ARBA00023136"/>
    </source>
</evidence>
<evidence type="ECO:0000259" key="13">
    <source>
        <dbReference type="SMART" id="SM00831"/>
    </source>
</evidence>
<feature type="transmembrane region" description="Helical" evidence="12">
    <location>
        <begin position="755"/>
        <end position="775"/>
    </location>
</feature>
<dbReference type="SMART" id="SM00831">
    <property type="entry name" value="Cation_ATPase_N"/>
    <property type="match status" value="1"/>
</dbReference>
<dbReference type="SFLD" id="SFLDS00003">
    <property type="entry name" value="Haloacid_Dehalogenase"/>
    <property type="match status" value="1"/>
</dbReference>
<dbReference type="RefSeq" id="WP_229768122.1">
    <property type="nucleotide sequence ID" value="NZ_AP018553.1"/>
</dbReference>
<evidence type="ECO:0000313" key="15">
    <source>
        <dbReference type="EMBL" id="GGT90843.1"/>
    </source>
</evidence>
<evidence type="ECO:0000256" key="6">
    <source>
        <dbReference type="ARBA" id="ARBA00022741"/>
    </source>
</evidence>
<dbReference type="PRINTS" id="PR00120">
    <property type="entry name" value="HATPASE"/>
</dbReference>
<dbReference type="Pfam" id="PF00702">
    <property type="entry name" value="Hydrolase"/>
    <property type="match status" value="1"/>
</dbReference>
<dbReference type="InterPro" id="IPR023214">
    <property type="entry name" value="HAD_sf"/>
</dbReference>
<dbReference type="Pfam" id="PF00122">
    <property type="entry name" value="E1-E2_ATPase"/>
    <property type="match status" value="1"/>
</dbReference>
<keyword evidence="16" id="KW-1185">Reference proteome</keyword>
<dbReference type="Proteomes" id="UP000616143">
    <property type="component" value="Unassembled WGS sequence"/>
</dbReference>